<keyword evidence="1" id="KW-0378">Hydrolase</keyword>
<keyword evidence="2 5" id="KW-0326">Glycosidase</keyword>
<dbReference type="Gene3D" id="2.60.40.10">
    <property type="entry name" value="Immunoglobulins"/>
    <property type="match status" value="1"/>
</dbReference>
<dbReference type="InterPro" id="IPR013783">
    <property type="entry name" value="Ig-like_fold"/>
</dbReference>
<dbReference type="SUPFAM" id="SSF81296">
    <property type="entry name" value="E set domains"/>
    <property type="match status" value="1"/>
</dbReference>
<dbReference type="RefSeq" id="WP_147065446.1">
    <property type="nucleotide sequence ID" value="NZ_BAAARO010000026.1"/>
</dbReference>
<keyword evidence="6" id="KW-1185">Reference proteome</keyword>
<feature type="domain" description="Glycosyl hydrolase family 13 catalytic" evidence="4">
    <location>
        <begin position="140"/>
        <end position="527"/>
    </location>
</feature>
<dbReference type="OrthoDB" id="9043248at2"/>
<dbReference type="PANTHER" id="PTHR10357">
    <property type="entry name" value="ALPHA-AMYLASE FAMILY MEMBER"/>
    <property type="match status" value="1"/>
</dbReference>
<dbReference type="AlphaFoldDB" id="A0A512D0D0"/>
<evidence type="ECO:0000259" key="4">
    <source>
        <dbReference type="SMART" id="SM00642"/>
    </source>
</evidence>
<feature type="region of interest" description="Disordered" evidence="3">
    <location>
        <begin position="1"/>
        <end position="28"/>
    </location>
</feature>
<dbReference type="SUPFAM" id="SSF51445">
    <property type="entry name" value="(Trans)glycosidases"/>
    <property type="match status" value="1"/>
</dbReference>
<dbReference type="EMBL" id="BJYX01000007">
    <property type="protein sequence ID" value="GEO29923.1"/>
    <property type="molecule type" value="Genomic_DNA"/>
</dbReference>
<protein>
    <submittedName>
        <fullName evidence="5">Alpha-glycosidase</fullName>
    </submittedName>
</protein>
<evidence type="ECO:0000256" key="2">
    <source>
        <dbReference type="ARBA" id="ARBA00023295"/>
    </source>
</evidence>
<dbReference type="CDD" id="cd11338">
    <property type="entry name" value="AmyAc_CMD"/>
    <property type="match status" value="1"/>
</dbReference>
<dbReference type="GO" id="GO:0005975">
    <property type="term" value="P:carbohydrate metabolic process"/>
    <property type="evidence" value="ECO:0007669"/>
    <property type="project" value="InterPro"/>
</dbReference>
<dbReference type="PANTHER" id="PTHR10357:SF210">
    <property type="entry name" value="MALTODEXTRIN GLUCOSIDASE"/>
    <property type="match status" value="1"/>
</dbReference>
<reference evidence="5 6" key="1">
    <citation type="submission" date="2019-07" db="EMBL/GenBank/DDBJ databases">
        <title>Whole genome shotgun sequence of Terrabacter aerolatus NBRC 106305.</title>
        <authorList>
            <person name="Hosoyama A."/>
            <person name="Uohara A."/>
            <person name="Ohji S."/>
            <person name="Ichikawa N."/>
        </authorList>
    </citation>
    <scope>NUCLEOTIDE SEQUENCE [LARGE SCALE GENOMIC DNA]</scope>
    <source>
        <strain evidence="5 6">NBRC 106305</strain>
    </source>
</reference>
<gene>
    <name evidence="5" type="ORF">TAE01_17330</name>
</gene>
<dbReference type="Proteomes" id="UP000321534">
    <property type="component" value="Unassembled WGS sequence"/>
</dbReference>
<comment type="caution">
    <text evidence="5">The sequence shown here is derived from an EMBL/GenBank/DDBJ whole genome shotgun (WGS) entry which is preliminary data.</text>
</comment>
<organism evidence="5 6">
    <name type="scientific">Terrabacter aerolatus</name>
    <dbReference type="NCBI Taxonomy" id="422442"/>
    <lineage>
        <taxon>Bacteria</taxon>
        <taxon>Bacillati</taxon>
        <taxon>Actinomycetota</taxon>
        <taxon>Actinomycetes</taxon>
        <taxon>Micrococcales</taxon>
        <taxon>Intrasporangiaceae</taxon>
        <taxon>Terrabacter</taxon>
    </lineage>
</organism>
<sequence length="628" mass="69972">MTAAPTRQQTWLSQPHHDGSGRYVSNQTPRLGDSVDVLVRVPIEADVRAVHVRTAPDGEATFTVARKVRTTAADDWWRATLTCHNPVTNYRFLLTGGPTKYLWLNGTGIHERDVPDSSDFRLVAHAAPPPAWALGSVVYQIFPDRFARSKAADRHETPEWAIPAAWTDPVDLSPTGVAHQLYGGDLDGITEHLDHLESLGVDVVYMTPFFPARSNHRYDASSFEQIDPLLGGAQALRRLTRAAHERGMKVMGDFTTNHTGDAHEWFLKAAGPGGRNTPERDYYIWEDGTYVAWLGVPSLPKLNHLNEALRHRIFEHPQGVVRKWLGRSGGLDGWRVDVANMTGRWRATDVNHDVARQMRDVMGRVAPDALLVGEHFHDYTPDMPGDGWHGVMNYAGFCKPAWTWLRQEPKDPRFLAAPVPLPLLDAGAVVDTMRDFTSRIAWQSLVHSFNLVGSHDVPRIRTLVGPGSVEAAAGLLFTFPSMPMMTYGDEIGMEGTFGEDGRRPMPWDEDDWDADTLAVYRGLIDARRRSVALRRGGMRWVHAEGDAMVYLRETLDEVALVHIARAAHEPVVLAPRHLAGIESGSPLYGPAIKVGKRAVTLSASGPSVRIWTWRPTDDGPRHVRRRGR</sequence>
<dbReference type="InterPro" id="IPR004185">
    <property type="entry name" value="Glyco_hydro_13_lg-like_dom"/>
</dbReference>
<dbReference type="SMART" id="SM00642">
    <property type="entry name" value="Aamy"/>
    <property type="match status" value="1"/>
</dbReference>
<evidence type="ECO:0000256" key="1">
    <source>
        <dbReference type="ARBA" id="ARBA00022801"/>
    </source>
</evidence>
<dbReference type="InterPro" id="IPR017853">
    <property type="entry name" value="GH"/>
</dbReference>
<dbReference type="GO" id="GO:0004553">
    <property type="term" value="F:hydrolase activity, hydrolyzing O-glycosyl compounds"/>
    <property type="evidence" value="ECO:0007669"/>
    <property type="project" value="InterPro"/>
</dbReference>
<evidence type="ECO:0000313" key="6">
    <source>
        <dbReference type="Proteomes" id="UP000321534"/>
    </source>
</evidence>
<feature type="compositionally biased region" description="Polar residues" evidence="3">
    <location>
        <begin position="1"/>
        <end position="13"/>
    </location>
</feature>
<dbReference type="InterPro" id="IPR006047">
    <property type="entry name" value="GH13_cat_dom"/>
</dbReference>
<accession>A0A512D0D0</accession>
<name>A0A512D0D0_9MICO</name>
<evidence type="ECO:0000256" key="3">
    <source>
        <dbReference type="SAM" id="MobiDB-lite"/>
    </source>
</evidence>
<dbReference type="InterPro" id="IPR014756">
    <property type="entry name" value="Ig_E-set"/>
</dbReference>
<dbReference type="CDD" id="cd02857">
    <property type="entry name" value="E_set_CDase_PDE_N"/>
    <property type="match status" value="1"/>
</dbReference>
<evidence type="ECO:0000313" key="5">
    <source>
        <dbReference type="EMBL" id="GEO29923.1"/>
    </source>
</evidence>
<proteinExistence type="predicted"/>
<dbReference type="Pfam" id="PF00128">
    <property type="entry name" value="Alpha-amylase"/>
    <property type="match status" value="1"/>
</dbReference>
<dbReference type="Gene3D" id="3.20.20.80">
    <property type="entry name" value="Glycosidases"/>
    <property type="match status" value="1"/>
</dbReference>